<dbReference type="PROSITE" id="PS00292">
    <property type="entry name" value="CYCLINS"/>
    <property type="match status" value="1"/>
</dbReference>
<evidence type="ECO:0000259" key="8">
    <source>
        <dbReference type="SMART" id="SM00385"/>
    </source>
</evidence>
<evidence type="ECO:0000256" key="5">
    <source>
        <dbReference type="ARBA" id="ARBA00059307"/>
    </source>
</evidence>
<dbReference type="Gene3D" id="1.10.472.10">
    <property type="entry name" value="Cyclin-like"/>
    <property type="match status" value="2"/>
</dbReference>
<reference evidence="10" key="1">
    <citation type="submission" date="2023-02" db="EMBL/GenBank/DDBJ databases">
        <title>Genome of toxic invasive species Heracleum sosnowskyi carries increased number of genes despite the absence of recent whole-genome duplications.</title>
        <authorList>
            <person name="Schelkunov M."/>
            <person name="Shtratnikova V."/>
            <person name="Makarenko M."/>
            <person name="Klepikova A."/>
            <person name="Omelchenko D."/>
            <person name="Novikova G."/>
            <person name="Obukhova E."/>
            <person name="Bogdanov V."/>
            <person name="Penin A."/>
            <person name="Logacheva M."/>
        </authorList>
    </citation>
    <scope>NUCLEOTIDE SEQUENCE</scope>
    <source>
        <strain evidence="10">Hsosn_3</strain>
        <tissue evidence="10">Leaf</tissue>
    </source>
</reference>
<dbReference type="InterPro" id="IPR048258">
    <property type="entry name" value="Cyclins_cyclin-box"/>
</dbReference>
<comment type="similarity">
    <text evidence="1">Belongs to the cyclin family. Cyclin AB subfamily.</text>
</comment>
<dbReference type="InterPro" id="IPR006671">
    <property type="entry name" value="Cyclin_N"/>
</dbReference>
<dbReference type="InterPro" id="IPR004367">
    <property type="entry name" value="Cyclin_C-dom"/>
</dbReference>
<dbReference type="Pfam" id="PF02984">
    <property type="entry name" value="Cyclin_C"/>
    <property type="match status" value="1"/>
</dbReference>
<keyword evidence="11" id="KW-1185">Reference proteome</keyword>
<evidence type="ECO:0000256" key="4">
    <source>
        <dbReference type="ARBA" id="ARBA00023306"/>
    </source>
</evidence>
<feature type="domain" description="Cyclin-like" evidence="8">
    <location>
        <begin position="218"/>
        <end position="300"/>
    </location>
</feature>
<evidence type="ECO:0000313" key="10">
    <source>
        <dbReference type="EMBL" id="KAK1362230.1"/>
    </source>
</evidence>
<comment type="subunit">
    <text evidence="6">Interacts with the CDC2 and CDK2 protein kinases to form a serine/threonine kinase holoenzyme complex. The cyclin subunit imparts substrate specificity to the complex.</text>
</comment>
<dbReference type="InterPro" id="IPR046965">
    <property type="entry name" value="Cyclin_A/B-like"/>
</dbReference>
<sequence>MTRMLAAQAAAKQHQVLDEEIKQPVIGTECSVTDMDVNKVRNSFREPMFVQHDLTDDEIEMIDADDLDIDAGEKKDSDDVVEYMDDLYEFYRNVESSFCVPPNYMASRPNLNGKMRGILIDWLIEVHYKFKLRPETLYLTVNLFDRFLAIEPMTRKKLQLVGVTAMLLASKYEEILAPLVEDLILISDSAYTRNEVLQMENLMINMLQYDLSVPTVYMFVKRFLKADQSDDKMELLAFYIIDLCLVEYEMVKFSPSMLAAAAVFTAQCTLGKAAQWSKKRERQTNYKDEEIMKCSKLMVEFHQNAATGKLTAVYRKYNTAKYGYAARTEPAYFLLDS</sequence>
<comment type="function">
    <text evidence="5">Essential for the control of the cell cycle at the G2/M (mitosis) transition. G2/M cyclins accumulate steadily during G2 and are abruptly destroyed at mitosis.</text>
</comment>
<evidence type="ECO:0000256" key="2">
    <source>
        <dbReference type="ARBA" id="ARBA00022618"/>
    </source>
</evidence>
<dbReference type="EMBL" id="JAUIZM010000010">
    <property type="protein sequence ID" value="KAK1362230.1"/>
    <property type="molecule type" value="Genomic_DNA"/>
</dbReference>
<organism evidence="10 11">
    <name type="scientific">Heracleum sosnowskyi</name>
    <dbReference type="NCBI Taxonomy" id="360622"/>
    <lineage>
        <taxon>Eukaryota</taxon>
        <taxon>Viridiplantae</taxon>
        <taxon>Streptophyta</taxon>
        <taxon>Embryophyta</taxon>
        <taxon>Tracheophyta</taxon>
        <taxon>Spermatophyta</taxon>
        <taxon>Magnoliopsida</taxon>
        <taxon>eudicotyledons</taxon>
        <taxon>Gunneridae</taxon>
        <taxon>Pentapetalae</taxon>
        <taxon>asterids</taxon>
        <taxon>campanulids</taxon>
        <taxon>Apiales</taxon>
        <taxon>Apiaceae</taxon>
        <taxon>Apioideae</taxon>
        <taxon>apioid superclade</taxon>
        <taxon>Tordylieae</taxon>
        <taxon>Tordyliinae</taxon>
        <taxon>Heracleum</taxon>
    </lineage>
</organism>
<feature type="domain" description="Cyclin C-terminal" evidence="9">
    <location>
        <begin position="214"/>
        <end position="331"/>
    </location>
</feature>
<evidence type="ECO:0000256" key="7">
    <source>
        <dbReference type="RuleBase" id="RU000383"/>
    </source>
</evidence>
<dbReference type="PANTHER" id="PTHR10177">
    <property type="entry name" value="CYCLINS"/>
    <property type="match status" value="1"/>
</dbReference>
<evidence type="ECO:0000256" key="3">
    <source>
        <dbReference type="ARBA" id="ARBA00023127"/>
    </source>
</evidence>
<keyword evidence="2" id="KW-0132">Cell division</keyword>
<dbReference type="Pfam" id="PF00134">
    <property type="entry name" value="Cyclin_N"/>
    <property type="match status" value="1"/>
</dbReference>
<dbReference type="GO" id="GO:0016538">
    <property type="term" value="F:cyclin-dependent protein serine/threonine kinase regulator activity"/>
    <property type="evidence" value="ECO:0007669"/>
    <property type="project" value="InterPro"/>
</dbReference>
<dbReference type="InterPro" id="IPR036915">
    <property type="entry name" value="Cyclin-like_sf"/>
</dbReference>
<dbReference type="SUPFAM" id="SSF47954">
    <property type="entry name" value="Cyclin-like"/>
    <property type="match status" value="2"/>
</dbReference>
<dbReference type="FunFam" id="1.10.472.10:FF:000032">
    <property type="entry name" value="G2/mitotic-specific cyclin-1"/>
    <property type="match status" value="1"/>
</dbReference>
<dbReference type="InterPro" id="IPR013763">
    <property type="entry name" value="Cyclin-like_dom"/>
</dbReference>
<proteinExistence type="inferred from homology"/>
<dbReference type="GO" id="GO:0010332">
    <property type="term" value="P:response to gamma radiation"/>
    <property type="evidence" value="ECO:0007669"/>
    <property type="project" value="UniProtKB-ARBA"/>
</dbReference>
<dbReference type="PIRSF" id="PIRSF001771">
    <property type="entry name" value="Cyclin_A_B_D_E"/>
    <property type="match status" value="1"/>
</dbReference>
<keyword evidence="4" id="KW-0131">Cell cycle</keyword>
<reference evidence="10" key="2">
    <citation type="submission" date="2023-05" db="EMBL/GenBank/DDBJ databases">
        <authorList>
            <person name="Schelkunov M.I."/>
        </authorList>
    </citation>
    <scope>NUCLEOTIDE SEQUENCE</scope>
    <source>
        <strain evidence="10">Hsosn_3</strain>
        <tissue evidence="10">Leaf</tissue>
    </source>
</reference>
<dbReference type="SMART" id="SM00385">
    <property type="entry name" value="CYCLIN"/>
    <property type="match status" value="2"/>
</dbReference>
<evidence type="ECO:0000259" key="9">
    <source>
        <dbReference type="SMART" id="SM01332"/>
    </source>
</evidence>
<evidence type="ECO:0000313" key="11">
    <source>
        <dbReference type="Proteomes" id="UP001237642"/>
    </source>
</evidence>
<keyword evidence="3 7" id="KW-0195">Cyclin</keyword>
<dbReference type="SMART" id="SM01332">
    <property type="entry name" value="Cyclin_C"/>
    <property type="match status" value="1"/>
</dbReference>
<accession>A0AAD8H9Z9</accession>
<evidence type="ECO:0000256" key="6">
    <source>
        <dbReference type="ARBA" id="ARBA00065123"/>
    </source>
</evidence>
<feature type="domain" description="Cyclin-like" evidence="8">
    <location>
        <begin position="121"/>
        <end position="205"/>
    </location>
</feature>
<dbReference type="Proteomes" id="UP001237642">
    <property type="component" value="Unassembled WGS sequence"/>
</dbReference>
<gene>
    <name evidence="10" type="ORF">POM88_046704</name>
</gene>
<evidence type="ECO:0000256" key="1">
    <source>
        <dbReference type="ARBA" id="ARBA00006955"/>
    </source>
</evidence>
<dbReference type="GO" id="GO:0044772">
    <property type="term" value="P:mitotic cell cycle phase transition"/>
    <property type="evidence" value="ECO:0007669"/>
    <property type="project" value="InterPro"/>
</dbReference>
<protein>
    <submittedName>
        <fullName evidence="10">Cyclin N-terminal domain-containing protein</fullName>
    </submittedName>
</protein>
<dbReference type="GO" id="GO:0051301">
    <property type="term" value="P:cell division"/>
    <property type="evidence" value="ECO:0007669"/>
    <property type="project" value="UniProtKB-KW"/>
</dbReference>
<dbReference type="AlphaFoldDB" id="A0AAD8H9Z9"/>
<dbReference type="InterPro" id="IPR039361">
    <property type="entry name" value="Cyclin"/>
</dbReference>
<comment type="caution">
    <text evidence="10">The sequence shown here is derived from an EMBL/GenBank/DDBJ whole genome shotgun (WGS) entry which is preliminary data.</text>
</comment>
<name>A0AAD8H9Z9_9APIA</name>